<evidence type="ECO:0000313" key="1">
    <source>
        <dbReference type="EMBL" id="MFD2613218.1"/>
    </source>
</evidence>
<accession>A0ABW5PDZ9</accession>
<reference evidence="2" key="1">
    <citation type="journal article" date="2019" name="Int. J. Syst. Evol. Microbiol.">
        <title>The Global Catalogue of Microorganisms (GCM) 10K type strain sequencing project: providing services to taxonomists for standard genome sequencing and annotation.</title>
        <authorList>
            <consortium name="The Broad Institute Genomics Platform"/>
            <consortium name="The Broad Institute Genome Sequencing Center for Infectious Disease"/>
            <person name="Wu L."/>
            <person name="Ma J."/>
        </authorList>
    </citation>
    <scope>NUCLEOTIDE SEQUENCE [LARGE SCALE GENOMIC DNA]</scope>
    <source>
        <strain evidence="2">KCTC 3950</strain>
    </source>
</reference>
<evidence type="ECO:0000313" key="2">
    <source>
        <dbReference type="Proteomes" id="UP001597541"/>
    </source>
</evidence>
<protein>
    <submittedName>
        <fullName evidence="1">Uncharacterized protein</fullName>
    </submittedName>
</protein>
<organism evidence="1 2">
    <name type="scientific">Paenibacillus gansuensis</name>
    <dbReference type="NCBI Taxonomy" id="306542"/>
    <lineage>
        <taxon>Bacteria</taxon>
        <taxon>Bacillati</taxon>
        <taxon>Bacillota</taxon>
        <taxon>Bacilli</taxon>
        <taxon>Bacillales</taxon>
        <taxon>Paenibacillaceae</taxon>
        <taxon>Paenibacillus</taxon>
    </lineage>
</organism>
<keyword evidence="2" id="KW-1185">Reference proteome</keyword>
<dbReference type="Proteomes" id="UP001597541">
    <property type="component" value="Unassembled WGS sequence"/>
</dbReference>
<sequence length="88" mass="10383">MQVTQEQLRHVVFLSEVVLEGNKRGMMEETIQLLLYIVKSLKEAEIPTDVSLEMEHLTAQIEERLKQENDRLQEIELNLHFVRKPTKP</sequence>
<dbReference type="RefSeq" id="WP_377603221.1">
    <property type="nucleotide sequence ID" value="NZ_JBHUME010000008.1"/>
</dbReference>
<proteinExistence type="predicted"/>
<dbReference type="EMBL" id="JBHUME010000008">
    <property type="protein sequence ID" value="MFD2613218.1"/>
    <property type="molecule type" value="Genomic_DNA"/>
</dbReference>
<comment type="caution">
    <text evidence="1">The sequence shown here is derived from an EMBL/GenBank/DDBJ whole genome shotgun (WGS) entry which is preliminary data.</text>
</comment>
<name>A0ABW5PDZ9_9BACL</name>
<gene>
    <name evidence="1" type="ORF">ACFSUF_12375</name>
</gene>